<dbReference type="EMBL" id="PDEV01000001">
    <property type="protein sequence ID" value="PEN17180.1"/>
    <property type="molecule type" value="Genomic_DNA"/>
</dbReference>
<dbReference type="AlphaFoldDB" id="A0A2A8D8G3"/>
<gene>
    <name evidence="8" type="ORF">CRM92_03965</name>
</gene>
<dbReference type="RefSeq" id="WP_098042432.1">
    <property type="nucleotide sequence ID" value="NZ_CAURLQ010000019.1"/>
</dbReference>
<dbReference type="Gene3D" id="3.40.190.10">
    <property type="entry name" value="Periplasmic binding protein-like II"/>
    <property type="match status" value="2"/>
</dbReference>
<evidence type="ECO:0000256" key="6">
    <source>
        <dbReference type="SAM" id="Phobius"/>
    </source>
</evidence>
<keyword evidence="9" id="KW-1185">Reference proteome</keyword>
<reference evidence="8" key="1">
    <citation type="submission" date="2017-10" db="EMBL/GenBank/DDBJ databases">
        <title>Kefir isolates.</title>
        <authorList>
            <person name="Kim Y."/>
            <person name="Blasche S."/>
        </authorList>
    </citation>
    <scope>NUCLEOTIDE SEQUENCE [LARGE SCALE GENOMIC DNA]</scope>
    <source>
        <strain evidence="8">OG2-2</strain>
    </source>
</reference>
<organism evidence="8 9">
    <name type="scientific">Rothia dentocariosa</name>
    <dbReference type="NCBI Taxonomy" id="2047"/>
    <lineage>
        <taxon>Bacteria</taxon>
        <taxon>Bacillati</taxon>
        <taxon>Actinomycetota</taxon>
        <taxon>Actinomycetes</taxon>
        <taxon>Micrococcales</taxon>
        <taxon>Micrococcaceae</taxon>
        <taxon>Rothia</taxon>
    </lineage>
</organism>
<protein>
    <submittedName>
        <fullName evidence="8">Transcriptional regulator</fullName>
    </submittedName>
</protein>
<feature type="transmembrane region" description="Helical" evidence="6">
    <location>
        <begin position="190"/>
        <end position="209"/>
    </location>
</feature>
<comment type="similarity">
    <text evidence="1">Belongs to the LysR transcriptional regulatory family.</text>
</comment>
<accession>A0A2A8D8G3</accession>
<dbReference type="SUPFAM" id="SSF53850">
    <property type="entry name" value="Periplasmic binding protein-like II"/>
    <property type="match status" value="1"/>
</dbReference>
<dbReference type="PANTHER" id="PTHR30346">
    <property type="entry name" value="TRANSCRIPTIONAL DUAL REGULATOR HCAR-RELATED"/>
    <property type="match status" value="1"/>
</dbReference>
<evidence type="ECO:0000313" key="8">
    <source>
        <dbReference type="EMBL" id="PEN17180.1"/>
    </source>
</evidence>
<evidence type="ECO:0000256" key="2">
    <source>
        <dbReference type="ARBA" id="ARBA00023015"/>
    </source>
</evidence>
<comment type="caution">
    <text evidence="8">The sequence shown here is derived from an EMBL/GenBank/DDBJ whole genome shotgun (WGS) entry which is preliminary data.</text>
</comment>
<dbReference type="InterPro" id="IPR005119">
    <property type="entry name" value="LysR_subst-bd"/>
</dbReference>
<keyword evidence="6" id="KW-0472">Membrane</keyword>
<evidence type="ECO:0000313" key="9">
    <source>
        <dbReference type="Proteomes" id="UP000219947"/>
    </source>
</evidence>
<proteinExistence type="inferred from homology"/>
<feature type="region of interest" description="Disordered" evidence="5">
    <location>
        <begin position="257"/>
        <end position="329"/>
    </location>
</feature>
<feature type="compositionally biased region" description="Basic and acidic residues" evidence="5">
    <location>
        <begin position="263"/>
        <end position="281"/>
    </location>
</feature>
<dbReference type="Proteomes" id="UP000219947">
    <property type="component" value="Unassembled WGS sequence"/>
</dbReference>
<keyword evidence="2" id="KW-0805">Transcription regulation</keyword>
<dbReference type="GO" id="GO:0032993">
    <property type="term" value="C:protein-DNA complex"/>
    <property type="evidence" value="ECO:0007669"/>
    <property type="project" value="TreeGrafter"/>
</dbReference>
<evidence type="ECO:0000256" key="5">
    <source>
        <dbReference type="SAM" id="MobiDB-lite"/>
    </source>
</evidence>
<name>A0A2A8D8G3_9MICC</name>
<sequence>MSENSTNARAEEKARADELPHHIANLLYAPQALPVQVLERSELRIAYVPGIMPGKWFTRWHERYGDRAPLAEIPVGEGLGIQALTTDLSTSQSAEPLAHMAIVRPNQEPHSRDTDEYHSIRLYEEVPVLIMPSDHVLTVLDEVSFEDLAEEFLLHGPDDYPAWAEASSTWRAENPRVLPKFTGDREALELVAAGIGLYIAPMSVARFYHRKDLTYRPMRGLEPYPVTLTWRRAPVAHPRPEREETLIQDFIGIVRGRTASSERGSETKQSRAKRIADEKAKTKAKNRAANARREARDRKKSNAKKSGSLREYARHNAQAARARRAGKKR</sequence>
<dbReference type="GO" id="GO:0003700">
    <property type="term" value="F:DNA-binding transcription factor activity"/>
    <property type="evidence" value="ECO:0007669"/>
    <property type="project" value="TreeGrafter"/>
</dbReference>
<keyword evidence="6" id="KW-0812">Transmembrane</keyword>
<evidence type="ECO:0000256" key="3">
    <source>
        <dbReference type="ARBA" id="ARBA00023125"/>
    </source>
</evidence>
<keyword evidence="6" id="KW-1133">Transmembrane helix</keyword>
<keyword evidence="3" id="KW-0238">DNA-binding</keyword>
<evidence type="ECO:0000259" key="7">
    <source>
        <dbReference type="Pfam" id="PF03466"/>
    </source>
</evidence>
<feature type="domain" description="LysR substrate-binding" evidence="7">
    <location>
        <begin position="40"/>
        <end position="238"/>
    </location>
</feature>
<dbReference type="GO" id="GO:0003677">
    <property type="term" value="F:DNA binding"/>
    <property type="evidence" value="ECO:0007669"/>
    <property type="project" value="UniProtKB-KW"/>
</dbReference>
<dbReference type="PANTHER" id="PTHR30346:SF0">
    <property type="entry name" value="HCA OPERON TRANSCRIPTIONAL ACTIVATOR HCAR"/>
    <property type="match status" value="1"/>
</dbReference>
<evidence type="ECO:0000256" key="1">
    <source>
        <dbReference type="ARBA" id="ARBA00009437"/>
    </source>
</evidence>
<dbReference type="Pfam" id="PF03466">
    <property type="entry name" value="LysR_substrate"/>
    <property type="match status" value="1"/>
</dbReference>
<keyword evidence="4" id="KW-0804">Transcription</keyword>
<evidence type="ECO:0000256" key="4">
    <source>
        <dbReference type="ARBA" id="ARBA00023163"/>
    </source>
</evidence>